<feature type="chain" id="PRO_5042123323" evidence="2">
    <location>
        <begin position="25"/>
        <end position="189"/>
    </location>
</feature>
<evidence type="ECO:0000313" key="3">
    <source>
        <dbReference type="EMBL" id="KAJ7724499.1"/>
    </source>
</evidence>
<feature type="region of interest" description="Disordered" evidence="1">
    <location>
        <begin position="80"/>
        <end position="129"/>
    </location>
</feature>
<evidence type="ECO:0000313" key="4">
    <source>
        <dbReference type="Proteomes" id="UP001215598"/>
    </source>
</evidence>
<sequence length="189" mass="20671">MNITMNRFKADIGVCLIVVRLLLFVDVPPPPPDHLTQPEDPFTGMPWSRHLEKLAVYQLLGHATTFSILTPLAAAVCAESDNQQDMEPEDSEPYLNTSDSDTTIATMDTEAAGPTPPLPPNNKKCSGGPLPPPCQGWPLIDANGCIFAMLTEDPLTSHPHWLHADPVGWNRARKPVGEWVLVYGVHSMS</sequence>
<evidence type="ECO:0000256" key="1">
    <source>
        <dbReference type="SAM" id="MobiDB-lite"/>
    </source>
</evidence>
<feature type="signal peptide" evidence="2">
    <location>
        <begin position="1"/>
        <end position="24"/>
    </location>
</feature>
<keyword evidence="2" id="KW-0732">Signal</keyword>
<feature type="compositionally biased region" description="Polar residues" evidence="1">
    <location>
        <begin position="94"/>
        <end position="106"/>
    </location>
</feature>
<gene>
    <name evidence="3" type="ORF">B0H16DRAFT_1472357</name>
</gene>
<evidence type="ECO:0000256" key="2">
    <source>
        <dbReference type="SAM" id="SignalP"/>
    </source>
</evidence>
<protein>
    <submittedName>
        <fullName evidence="3">Uncharacterized protein</fullName>
    </submittedName>
</protein>
<accession>A0AAD7HP06</accession>
<dbReference type="Proteomes" id="UP001215598">
    <property type="component" value="Unassembled WGS sequence"/>
</dbReference>
<comment type="caution">
    <text evidence="3">The sequence shown here is derived from an EMBL/GenBank/DDBJ whole genome shotgun (WGS) entry which is preliminary data.</text>
</comment>
<proteinExistence type="predicted"/>
<keyword evidence="4" id="KW-1185">Reference proteome</keyword>
<reference evidence="3" key="1">
    <citation type="submission" date="2023-03" db="EMBL/GenBank/DDBJ databases">
        <title>Massive genome expansion in bonnet fungi (Mycena s.s.) driven by repeated elements and novel gene families across ecological guilds.</title>
        <authorList>
            <consortium name="Lawrence Berkeley National Laboratory"/>
            <person name="Harder C.B."/>
            <person name="Miyauchi S."/>
            <person name="Viragh M."/>
            <person name="Kuo A."/>
            <person name="Thoen E."/>
            <person name="Andreopoulos B."/>
            <person name="Lu D."/>
            <person name="Skrede I."/>
            <person name="Drula E."/>
            <person name="Henrissat B."/>
            <person name="Morin E."/>
            <person name="Kohler A."/>
            <person name="Barry K."/>
            <person name="LaButti K."/>
            <person name="Morin E."/>
            <person name="Salamov A."/>
            <person name="Lipzen A."/>
            <person name="Mereny Z."/>
            <person name="Hegedus B."/>
            <person name="Baldrian P."/>
            <person name="Stursova M."/>
            <person name="Weitz H."/>
            <person name="Taylor A."/>
            <person name="Grigoriev I.V."/>
            <person name="Nagy L.G."/>
            <person name="Martin F."/>
            <person name="Kauserud H."/>
        </authorList>
    </citation>
    <scope>NUCLEOTIDE SEQUENCE</scope>
    <source>
        <strain evidence="3">CBHHK182m</strain>
    </source>
</reference>
<name>A0AAD7HP06_9AGAR</name>
<dbReference type="EMBL" id="JARKIB010000202">
    <property type="protein sequence ID" value="KAJ7724499.1"/>
    <property type="molecule type" value="Genomic_DNA"/>
</dbReference>
<feature type="compositionally biased region" description="Acidic residues" evidence="1">
    <location>
        <begin position="82"/>
        <end position="92"/>
    </location>
</feature>
<organism evidence="3 4">
    <name type="scientific">Mycena metata</name>
    <dbReference type="NCBI Taxonomy" id="1033252"/>
    <lineage>
        <taxon>Eukaryota</taxon>
        <taxon>Fungi</taxon>
        <taxon>Dikarya</taxon>
        <taxon>Basidiomycota</taxon>
        <taxon>Agaricomycotina</taxon>
        <taxon>Agaricomycetes</taxon>
        <taxon>Agaricomycetidae</taxon>
        <taxon>Agaricales</taxon>
        <taxon>Marasmiineae</taxon>
        <taxon>Mycenaceae</taxon>
        <taxon>Mycena</taxon>
    </lineage>
</organism>
<dbReference type="AlphaFoldDB" id="A0AAD7HP06"/>